<feature type="transmembrane region" description="Helical" evidence="2">
    <location>
        <begin position="7"/>
        <end position="28"/>
    </location>
</feature>
<gene>
    <name evidence="3" type="ORF">NS220_14285</name>
</gene>
<protein>
    <submittedName>
        <fullName evidence="3">Uncharacterized protein</fullName>
    </submittedName>
</protein>
<evidence type="ECO:0000256" key="1">
    <source>
        <dbReference type="SAM" id="MobiDB-lite"/>
    </source>
</evidence>
<reference evidence="3 4" key="1">
    <citation type="journal article" date="2016" name="Front. Microbiol.">
        <title>Genomic Resource of Rice Seed Associated Bacteria.</title>
        <authorList>
            <person name="Midha S."/>
            <person name="Bansal K."/>
            <person name="Sharma S."/>
            <person name="Kumar N."/>
            <person name="Patil P.P."/>
            <person name="Chaudhry V."/>
            <person name="Patil P.B."/>
        </authorList>
    </citation>
    <scope>NUCLEOTIDE SEQUENCE [LARGE SCALE GENOMIC DNA]</scope>
    <source>
        <strain evidence="3 4">NS220</strain>
    </source>
</reference>
<keyword evidence="2" id="KW-0812">Transmembrane</keyword>
<dbReference type="PATRIC" id="fig|2033.6.peg.252"/>
<dbReference type="AlphaFoldDB" id="A0A147EUE5"/>
<dbReference type="EMBL" id="LDRT01000109">
    <property type="protein sequence ID" value="KTR92603.1"/>
    <property type="molecule type" value="Genomic_DNA"/>
</dbReference>
<evidence type="ECO:0000313" key="3">
    <source>
        <dbReference type="EMBL" id="KTR92603.1"/>
    </source>
</evidence>
<accession>A0A147EUE5</accession>
<sequence length="218" mass="23380">MTDRSRRLIYAAGSILIAVIIIITVVLATRSTGSDSAGEALTLSPSPTSSATLSSEQSATVREAVLTAARFNPDRDGSESARRQSYQQAGFSPELIASFTPIWIDVLPLGNSDYAPEPELVGLIAAKGAKVTGVERTDVDGRSSLRVTLQVTQSFSYGGYGDDPDYRLEVDNGFEATWTATLDEETNQITAIEQPAVSDLPEPLQKVRAASLRHLYKG</sequence>
<keyword evidence="2" id="KW-1133">Transmembrane helix</keyword>
<comment type="caution">
    <text evidence="3">The sequence shown here is derived from an EMBL/GenBank/DDBJ whole genome shotgun (WGS) entry which is preliminary data.</text>
</comment>
<feature type="region of interest" description="Disordered" evidence="1">
    <location>
        <begin position="35"/>
        <end position="57"/>
    </location>
</feature>
<organism evidence="3 4">
    <name type="scientific">Microbacterium testaceum</name>
    <name type="common">Aureobacterium testaceum</name>
    <name type="synonym">Brevibacterium testaceum</name>
    <dbReference type="NCBI Taxonomy" id="2033"/>
    <lineage>
        <taxon>Bacteria</taxon>
        <taxon>Bacillati</taxon>
        <taxon>Actinomycetota</taxon>
        <taxon>Actinomycetes</taxon>
        <taxon>Micrococcales</taxon>
        <taxon>Microbacteriaceae</taxon>
        <taxon>Microbacterium</taxon>
    </lineage>
</organism>
<proteinExistence type="predicted"/>
<dbReference type="Proteomes" id="UP000075025">
    <property type="component" value="Unassembled WGS sequence"/>
</dbReference>
<evidence type="ECO:0000313" key="4">
    <source>
        <dbReference type="Proteomes" id="UP000075025"/>
    </source>
</evidence>
<feature type="compositionally biased region" description="Low complexity" evidence="1">
    <location>
        <begin position="40"/>
        <end position="55"/>
    </location>
</feature>
<evidence type="ECO:0000256" key="2">
    <source>
        <dbReference type="SAM" id="Phobius"/>
    </source>
</evidence>
<dbReference type="RefSeq" id="WP_058624694.1">
    <property type="nucleotide sequence ID" value="NZ_LDRT01000109.1"/>
</dbReference>
<name>A0A147EUE5_MICTE</name>
<keyword evidence="2" id="KW-0472">Membrane</keyword>